<evidence type="ECO:0000256" key="1">
    <source>
        <dbReference type="SAM" id="MobiDB-lite"/>
    </source>
</evidence>
<evidence type="ECO:0000313" key="3">
    <source>
        <dbReference type="Proteomes" id="UP001211065"/>
    </source>
</evidence>
<dbReference type="EMBL" id="JADGJW010000460">
    <property type="protein sequence ID" value="KAJ3216800.1"/>
    <property type="molecule type" value="Genomic_DNA"/>
</dbReference>
<dbReference type="Proteomes" id="UP001211065">
    <property type="component" value="Unassembled WGS sequence"/>
</dbReference>
<proteinExistence type="predicted"/>
<dbReference type="AlphaFoldDB" id="A0AAD5TZX3"/>
<feature type="compositionally biased region" description="Polar residues" evidence="1">
    <location>
        <begin position="15"/>
        <end position="31"/>
    </location>
</feature>
<gene>
    <name evidence="2" type="ORF">HK099_005735</name>
</gene>
<sequence>MVEIIEEKSTSSTFGVENVKTSNGKSPSKSKGINEKKIGKTLKRIKTLVNPYFLNSPVSTIQISAGFVPSHKLLFHPRLALSPTFQVHRIGTSFLILGHSAYDVFQKSAGIIMWQMPLERAFNAPIKEKKKEESSFNEPANKSILDFKKIQKYLNKNKFLKAQLIAGGTLVTIDLLFYRNPVRINRYYSIFPYSLYPSLEFSMRWLWAATETATSLPVLGIIPVPPIYTPIIVCALGGFRQSEHLLKGLIGALAVGYIMDLRRSDGSRVVDWMKSLGTWWFNFITTKVRKVAGIKVEDSHVEKGDDDNKSDDGENLFSSQFGPIPMEFLSTGLSAIMQLGGIPNSTVFNNASGPSINFG</sequence>
<name>A0AAD5TZX3_9FUNG</name>
<reference evidence="2" key="1">
    <citation type="submission" date="2020-05" db="EMBL/GenBank/DDBJ databases">
        <title>Phylogenomic resolution of chytrid fungi.</title>
        <authorList>
            <person name="Stajich J.E."/>
            <person name="Amses K."/>
            <person name="Simmons R."/>
            <person name="Seto K."/>
            <person name="Myers J."/>
            <person name="Bonds A."/>
            <person name="Quandt C.A."/>
            <person name="Barry K."/>
            <person name="Liu P."/>
            <person name="Grigoriev I."/>
            <person name="Longcore J.E."/>
            <person name="James T.Y."/>
        </authorList>
    </citation>
    <scope>NUCLEOTIDE SEQUENCE</scope>
    <source>
        <strain evidence="2">JEL0476</strain>
    </source>
</reference>
<protein>
    <submittedName>
        <fullName evidence="2">Uncharacterized protein</fullName>
    </submittedName>
</protein>
<comment type="caution">
    <text evidence="2">The sequence shown here is derived from an EMBL/GenBank/DDBJ whole genome shotgun (WGS) entry which is preliminary data.</text>
</comment>
<organism evidence="2 3">
    <name type="scientific">Clydaea vesicula</name>
    <dbReference type="NCBI Taxonomy" id="447962"/>
    <lineage>
        <taxon>Eukaryota</taxon>
        <taxon>Fungi</taxon>
        <taxon>Fungi incertae sedis</taxon>
        <taxon>Chytridiomycota</taxon>
        <taxon>Chytridiomycota incertae sedis</taxon>
        <taxon>Chytridiomycetes</taxon>
        <taxon>Lobulomycetales</taxon>
        <taxon>Lobulomycetaceae</taxon>
        <taxon>Clydaea</taxon>
    </lineage>
</organism>
<keyword evidence="3" id="KW-1185">Reference proteome</keyword>
<evidence type="ECO:0000313" key="2">
    <source>
        <dbReference type="EMBL" id="KAJ3216800.1"/>
    </source>
</evidence>
<feature type="region of interest" description="Disordered" evidence="1">
    <location>
        <begin position="15"/>
        <end position="35"/>
    </location>
</feature>
<accession>A0AAD5TZX3</accession>